<evidence type="ECO:0000313" key="3">
    <source>
        <dbReference type="Proteomes" id="UP000095495"/>
    </source>
</evidence>
<dbReference type="PRINTS" id="PR00038">
    <property type="entry name" value="HTHLUXR"/>
</dbReference>
<dbReference type="GO" id="GO:0006355">
    <property type="term" value="P:regulation of DNA-templated transcription"/>
    <property type="evidence" value="ECO:0007669"/>
    <property type="project" value="InterPro"/>
</dbReference>
<dbReference type="InterPro" id="IPR016032">
    <property type="entry name" value="Sig_transdc_resp-reg_C-effctor"/>
</dbReference>
<dbReference type="SMART" id="SM00421">
    <property type="entry name" value="HTH_LUXR"/>
    <property type="match status" value="1"/>
</dbReference>
<dbReference type="Pfam" id="PF00196">
    <property type="entry name" value="GerE"/>
    <property type="match status" value="1"/>
</dbReference>
<dbReference type="Gene3D" id="1.10.10.10">
    <property type="entry name" value="Winged helix-like DNA-binding domain superfamily/Winged helix DNA-binding domain"/>
    <property type="match status" value="1"/>
</dbReference>
<dbReference type="SUPFAM" id="SSF46894">
    <property type="entry name" value="C-terminal effector domain of the bipartite response regulators"/>
    <property type="match status" value="1"/>
</dbReference>
<evidence type="ECO:0000259" key="1">
    <source>
        <dbReference type="SMART" id="SM00421"/>
    </source>
</evidence>
<dbReference type="AlphaFoldDB" id="A0A173RE24"/>
<sequence>MKFTKFIKPELEQIKENANFTEEEERIFSLLCRGFSQKQISTKENLSLRTIEYRVRDIKDKIERTGVFDWMKKNC</sequence>
<dbReference type="GO" id="GO:0003677">
    <property type="term" value="F:DNA binding"/>
    <property type="evidence" value="ECO:0007669"/>
    <property type="project" value="InterPro"/>
</dbReference>
<feature type="domain" description="HTH luxR-type" evidence="1">
    <location>
        <begin position="17"/>
        <end position="71"/>
    </location>
</feature>
<dbReference type="RefSeq" id="WP_055261188.1">
    <property type="nucleotide sequence ID" value="NZ_CYXV01000002.1"/>
</dbReference>
<accession>A0A173RE24</accession>
<organism evidence="2 3">
    <name type="scientific">Roseburia faecis</name>
    <dbReference type="NCBI Taxonomy" id="301302"/>
    <lineage>
        <taxon>Bacteria</taxon>
        <taxon>Bacillati</taxon>
        <taxon>Bacillota</taxon>
        <taxon>Clostridia</taxon>
        <taxon>Lachnospirales</taxon>
        <taxon>Lachnospiraceae</taxon>
        <taxon>Roseburia</taxon>
    </lineage>
</organism>
<reference evidence="2 3" key="1">
    <citation type="submission" date="2015-09" db="EMBL/GenBank/DDBJ databases">
        <authorList>
            <consortium name="Pathogen Informatics"/>
        </authorList>
    </citation>
    <scope>NUCLEOTIDE SEQUENCE [LARGE SCALE GENOMIC DNA]</scope>
    <source>
        <strain evidence="2 3">2789STDY5608863</strain>
    </source>
</reference>
<gene>
    <name evidence="2" type="ORF">ERS852420_00490</name>
</gene>
<protein>
    <submittedName>
        <fullName evidence="2">Bacterial regulatory proteins, luxR family</fullName>
    </submittedName>
</protein>
<dbReference type="InterPro" id="IPR000792">
    <property type="entry name" value="Tscrpt_reg_LuxR_C"/>
</dbReference>
<dbReference type="InterPro" id="IPR036388">
    <property type="entry name" value="WH-like_DNA-bd_sf"/>
</dbReference>
<name>A0A173RE24_9FIRM</name>
<proteinExistence type="predicted"/>
<evidence type="ECO:0000313" key="2">
    <source>
        <dbReference type="EMBL" id="CUM76111.1"/>
    </source>
</evidence>
<dbReference type="Proteomes" id="UP000095495">
    <property type="component" value="Unassembled WGS sequence"/>
</dbReference>
<dbReference type="EMBL" id="CYXV01000002">
    <property type="protein sequence ID" value="CUM76111.1"/>
    <property type="molecule type" value="Genomic_DNA"/>
</dbReference>